<dbReference type="EMBL" id="AGWJ02000023">
    <property type="protein sequence ID" value="EHO79675.1"/>
    <property type="molecule type" value="Genomic_DNA"/>
</dbReference>
<sequence length="165" mass="18700">MKNIIRKILSLDLVISGIALIILVILTFLGSLMRYIMNSPIIWQEEVQIGLAIWVIFFGASAAFRYSNHIAIDMIVDMFPKNIQRIIEVIIAVVTISVLFFMLINGKNLVLQFIKTNRSTNILHIPSQYIYLAIPVGCFLMIVNYIIAEIKVIFGKDLIGLGEEE</sequence>
<dbReference type="InterPro" id="IPR055348">
    <property type="entry name" value="DctQ"/>
</dbReference>
<keyword evidence="3" id="KW-1003">Cell membrane</keyword>
<protein>
    <recommendedName>
        <fullName evidence="10">Tripartite ATP-independent periplasmic transporters DctQ component domain-containing protein</fullName>
    </recommendedName>
</protein>
<dbReference type="RefSeq" id="WP_008698129.1">
    <property type="nucleotide sequence ID" value="NZ_KE161009.1"/>
</dbReference>
<dbReference type="BioCyc" id="FSP457404-HMP:GTSQ-2439-MONOMER"/>
<dbReference type="HOGENOM" id="CLU_086356_3_3_0"/>
<name>H1PVH1_9FUSO</name>
<evidence type="ECO:0000256" key="2">
    <source>
        <dbReference type="ARBA" id="ARBA00022448"/>
    </source>
</evidence>
<feature type="domain" description="Tripartite ATP-independent periplasmic transporters DctQ component" evidence="10">
    <location>
        <begin position="23"/>
        <end position="148"/>
    </location>
</feature>
<evidence type="ECO:0000256" key="1">
    <source>
        <dbReference type="ARBA" id="ARBA00004429"/>
    </source>
</evidence>
<evidence type="ECO:0000313" key="12">
    <source>
        <dbReference type="Proteomes" id="UP000003233"/>
    </source>
</evidence>
<accession>H1PVH1</accession>
<dbReference type="PANTHER" id="PTHR35011:SF11">
    <property type="entry name" value="TRAP TRANSPORTER SMALL PERMEASE PROTEIN"/>
    <property type="match status" value="1"/>
</dbReference>
<dbReference type="GO" id="GO:0022857">
    <property type="term" value="F:transmembrane transporter activity"/>
    <property type="evidence" value="ECO:0007669"/>
    <property type="project" value="TreeGrafter"/>
</dbReference>
<dbReference type="GO" id="GO:0015740">
    <property type="term" value="P:C4-dicarboxylate transport"/>
    <property type="evidence" value="ECO:0007669"/>
    <property type="project" value="TreeGrafter"/>
</dbReference>
<evidence type="ECO:0000256" key="6">
    <source>
        <dbReference type="ARBA" id="ARBA00022989"/>
    </source>
</evidence>
<feature type="transmembrane region" description="Helical" evidence="9">
    <location>
        <begin position="129"/>
        <end position="148"/>
    </location>
</feature>
<comment type="subcellular location">
    <subcellularLocation>
        <location evidence="1">Cell inner membrane</location>
        <topology evidence="1">Multi-pass membrane protein</topology>
    </subcellularLocation>
</comment>
<evidence type="ECO:0000256" key="7">
    <source>
        <dbReference type="ARBA" id="ARBA00023136"/>
    </source>
</evidence>
<dbReference type="InterPro" id="IPR007387">
    <property type="entry name" value="TRAP_DctQ"/>
</dbReference>
<keyword evidence="4" id="KW-0997">Cell inner membrane</keyword>
<evidence type="ECO:0000256" key="5">
    <source>
        <dbReference type="ARBA" id="ARBA00022692"/>
    </source>
</evidence>
<reference evidence="11 12" key="1">
    <citation type="submission" date="2012-07" db="EMBL/GenBank/DDBJ databases">
        <title>The Genome Sequence of Fusobacterium ulcerans 12_1B.</title>
        <authorList>
            <consortium name="The Broad Institute Genome Sequencing Platform"/>
            <person name="Earl A."/>
            <person name="Ward D."/>
            <person name="Feldgarden M."/>
            <person name="Gevers D."/>
            <person name="Strauss J."/>
            <person name="Ambrose C.E."/>
            <person name="Allen-Vercoe E."/>
            <person name="Walker B."/>
            <person name="Young S.K."/>
            <person name="Zeng Q."/>
            <person name="Gargeya S."/>
            <person name="Fitzgerald M."/>
            <person name="Haas B."/>
            <person name="Abouelleil A."/>
            <person name="Alvarado L."/>
            <person name="Arachchi H.M."/>
            <person name="Berlin A.M."/>
            <person name="Chapman S.B."/>
            <person name="Goldberg J."/>
            <person name="Griggs A."/>
            <person name="Gujja S."/>
            <person name="Hansen M."/>
            <person name="Howarth C."/>
            <person name="Imamovic A."/>
            <person name="Larimer J."/>
            <person name="McCowen C."/>
            <person name="Montmayeur A."/>
            <person name="Murphy C."/>
            <person name="Neiman D."/>
            <person name="Pearson M."/>
            <person name="Priest M."/>
            <person name="Roberts A."/>
            <person name="Saif S."/>
            <person name="Shea T."/>
            <person name="Sisk P."/>
            <person name="Sykes S."/>
            <person name="Wortman J."/>
            <person name="Nusbaum C."/>
            <person name="Birren B."/>
        </authorList>
    </citation>
    <scope>NUCLEOTIDE SEQUENCE [LARGE SCALE GENOMIC DNA]</scope>
    <source>
        <strain evidence="11 12">12_1B</strain>
    </source>
</reference>
<feature type="transmembrane region" description="Helical" evidence="9">
    <location>
        <begin position="12"/>
        <end position="37"/>
    </location>
</feature>
<keyword evidence="5 9" id="KW-0812">Transmembrane</keyword>
<evidence type="ECO:0000256" key="4">
    <source>
        <dbReference type="ARBA" id="ARBA00022519"/>
    </source>
</evidence>
<evidence type="ECO:0000256" key="8">
    <source>
        <dbReference type="ARBA" id="ARBA00038436"/>
    </source>
</evidence>
<proteinExistence type="inferred from homology"/>
<keyword evidence="6 9" id="KW-1133">Transmembrane helix</keyword>
<keyword evidence="12" id="KW-1185">Reference proteome</keyword>
<comment type="caution">
    <text evidence="11">The sequence shown here is derived from an EMBL/GenBank/DDBJ whole genome shotgun (WGS) entry which is preliminary data.</text>
</comment>
<comment type="similarity">
    <text evidence="8">Belongs to the TRAP transporter small permease family.</text>
</comment>
<dbReference type="PANTHER" id="PTHR35011">
    <property type="entry name" value="2,3-DIKETO-L-GULONATE TRAP TRANSPORTER SMALL PERMEASE PROTEIN YIAM"/>
    <property type="match status" value="1"/>
</dbReference>
<dbReference type="AlphaFoldDB" id="H1PVH1"/>
<dbReference type="Pfam" id="PF04290">
    <property type="entry name" value="DctQ"/>
    <property type="match status" value="1"/>
</dbReference>
<organism evidence="11 12">
    <name type="scientific">Fusobacterium ulcerans 12-1B</name>
    <dbReference type="NCBI Taxonomy" id="457404"/>
    <lineage>
        <taxon>Bacteria</taxon>
        <taxon>Fusobacteriati</taxon>
        <taxon>Fusobacteriota</taxon>
        <taxon>Fusobacteriia</taxon>
        <taxon>Fusobacteriales</taxon>
        <taxon>Fusobacteriaceae</taxon>
        <taxon>Fusobacterium</taxon>
    </lineage>
</organism>
<keyword evidence="2" id="KW-0813">Transport</keyword>
<evidence type="ECO:0000256" key="9">
    <source>
        <dbReference type="SAM" id="Phobius"/>
    </source>
</evidence>
<keyword evidence="7 9" id="KW-0472">Membrane</keyword>
<dbReference type="GO" id="GO:0005886">
    <property type="term" value="C:plasma membrane"/>
    <property type="evidence" value="ECO:0007669"/>
    <property type="project" value="UniProtKB-SubCell"/>
</dbReference>
<feature type="transmembrane region" description="Helical" evidence="9">
    <location>
        <begin position="86"/>
        <end position="104"/>
    </location>
</feature>
<gene>
    <name evidence="11" type="ORF">HMPREF0402_02414</name>
</gene>
<evidence type="ECO:0000259" key="10">
    <source>
        <dbReference type="Pfam" id="PF04290"/>
    </source>
</evidence>
<dbReference type="Proteomes" id="UP000003233">
    <property type="component" value="Unassembled WGS sequence"/>
</dbReference>
<dbReference type="PATRIC" id="fig|457404.5.peg.2728"/>
<evidence type="ECO:0000256" key="3">
    <source>
        <dbReference type="ARBA" id="ARBA00022475"/>
    </source>
</evidence>
<feature type="transmembrane region" description="Helical" evidence="9">
    <location>
        <begin position="49"/>
        <end position="66"/>
    </location>
</feature>
<evidence type="ECO:0000313" key="11">
    <source>
        <dbReference type="EMBL" id="EHO79675.1"/>
    </source>
</evidence>